<reference evidence="1 2" key="1">
    <citation type="submission" date="2019-04" db="EMBL/GenBank/DDBJ databases">
        <title>Friends and foes A comparative genomics study of 23 Aspergillus species from section Flavi.</title>
        <authorList>
            <consortium name="DOE Joint Genome Institute"/>
            <person name="Kjaerbolling I."/>
            <person name="Vesth T."/>
            <person name="Frisvad J.C."/>
            <person name="Nybo J.L."/>
            <person name="Theobald S."/>
            <person name="Kildgaard S."/>
            <person name="Isbrandt T."/>
            <person name="Kuo A."/>
            <person name="Sato A."/>
            <person name="Lyhne E.K."/>
            <person name="Kogle M.E."/>
            <person name="Wiebenga A."/>
            <person name="Kun R.S."/>
            <person name="Lubbers R.J."/>
            <person name="Makela M.R."/>
            <person name="Barry K."/>
            <person name="Chovatia M."/>
            <person name="Clum A."/>
            <person name="Daum C."/>
            <person name="Haridas S."/>
            <person name="He G."/>
            <person name="LaButti K."/>
            <person name="Lipzen A."/>
            <person name="Mondo S."/>
            <person name="Riley R."/>
            <person name="Salamov A."/>
            <person name="Simmons B.A."/>
            <person name="Magnuson J.K."/>
            <person name="Henrissat B."/>
            <person name="Mortensen U.H."/>
            <person name="Larsen T.O."/>
            <person name="Devries R.P."/>
            <person name="Grigoriev I.V."/>
            <person name="Machida M."/>
            <person name="Baker S.E."/>
            <person name="Andersen M.R."/>
        </authorList>
    </citation>
    <scope>NUCLEOTIDE SEQUENCE [LARGE SCALE GENOMIC DNA]</scope>
    <source>
        <strain evidence="1 2">IBT 18842</strain>
    </source>
</reference>
<dbReference type="Proteomes" id="UP000325780">
    <property type="component" value="Unassembled WGS sequence"/>
</dbReference>
<protein>
    <recommendedName>
        <fullName evidence="3">N-acetyltransferase domain-containing protein</fullName>
    </recommendedName>
</protein>
<evidence type="ECO:0000313" key="1">
    <source>
        <dbReference type="EMBL" id="KAE8150755.1"/>
    </source>
</evidence>
<name>A0A5N6TWJ6_ASPAV</name>
<evidence type="ECO:0000313" key="2">
    <source>
        <dbReference type="Proteomes" id="UP000325780"/>
    </source>
</evidence>
<organism evidence="1 2">
    <name type="scientific">Aspergillus avenaceus</name>
    <dbReference type="NCBI Taxonomy" id="36643"/>
    <lineage>
        <taxon>Eukaryota</taxon>
        <taxon>Fungi</taxon>
        <taxon>Dikarya</taxon>
        <taxon>Ascomycota</taxon>
        <taxon>Pezizomycotina</taxon>
        <taxon>Eurotiomycetes</taxon>
        <taxon>Eurotiomycetidae</taxon>
        <taxon>Eurotiales</taxon>
        <taxon>Aspergillaceae</taxon>
        <taxon>Aspergillus</taxon>
        <taxon>Aspergillus subgen. Circumdati</taxon>
    </lineage>
</organism>
<dbReference type="EMBL" id="ML742086">
    <property type="protein sequence ID" value="KAE8150755.1"/>
    <property type="molecule type" value="Genomic_DNA"/>
</dbReference>
<gene>
    <name evidence="1" type="ORF">BDV25DRAFT_153810</name>
</gene>
<keyword evidence="2" id="KW-1185">Reference proteome</keyword>
<accession>A0A5N6TWJ6</accession>
<dbReference type="OrthoDB" id="5169850at2759"/>
<proteinExistence type="predicted"/>
<evidence type="ECO:0008006" key="3">
    <source>
        <dbReference type="Google" id="ProtNLM"/>
    </source>
</evidence>
<sequence>MPTPHSLTPRFEIRPLGPEHQDWANAIVIHSNVFCSPVWPNLYPSNKTARAYEAFTGSTYLIQHQISSGVSFGVFDTEYKFRHASSAATGGKLLWNLDDDSATADQLLEQMDFPLVSVALSYNGATPLDLPRVKPLFASLPLFPHLLKQLDESDSRGKIDDHTGVLMRNGTSTRADYEGFGLMKRTAHWLMGEAKALGFKGVEIPCFHDAVIRTWSNPPSPFKGEVVASLNVKDFVVDEGTTEVACSSVDQALARIYVTLV</sequence>
<dbReference type="AlphaFoldDB" id="A0A5N6TWJ6"/>